<evidence type="ECO:0000313" key="2">
    <source>
        <dbReference type="EMBL" id="GAL03992.1"/>
    </source>
</evidence>
<proteinExistence type="predicted"/>
<keyword evidence="2" id="KW-0255">Endonuclease</keyword>
<feature type="compositionally biased region" description="Polar residues" evidence="1">
    <location>
        <begin position="85"/>
        <end position="94"/>
    </location>
</feature>
<organism evidence="2 3">
    <name type="scientific">Photobacterium aphoticum</name>
    <dbReference type="NCBI Taxonomy" id="754436"/>
    <lineage>
        <taxon>Bacteria</taxon>
        <taxon>Pseudomonadati</taxon>
        <taxon>Pseudomonadota</taxon>
        <taxon>Gammaproteobacteria</taxon>
        <taxon>Vibrionales</taxon>
        <taxon>Vibrionaceae</taxon>
        <taxon>Photobacterium</taxon>
    </lineage>
</organism>
<evidence type="ECO:0000256" key="1">
    <source>
        <dbReference type="SAM" id="MobiDB-lite"/>
    </source>
</evidence>
<gene>
    <name evidence="2" type="ORF">JCM19237_2143</name>
</gene>
<accession>A0A090R8T6</accession>
<dbReference type="AlphaFoldDB" id="A0A090R8T6"/>
<dbReference type="Proteomes" id="UP000029227">
    <property type="component" value="Unassembled WGS sequence"/>
</dbReference>
<protein>
    <submittedName>
        <fullName evidence="2">Putative endonuclease</fullName>
    </submittedName>
</protein>
<feature type="compositionally biased region" description="Basic and acidic residues" evidence="1">
    <location>
        <begin position="75"/>
        <end position="84"/>
    </location>
</feature>
<dbReference type="EMBL" id="BBMN01000003">
    <property type="protein sequence ID" value="GAL03992.1"/>
    <property type="molecule type" value="Genomic_DNA"/>
</dbReference>
<name>A0A090R8T6_9GAMM</name>
<keyword evidence="2" id="KW-0540">Nuclease</keyword>
<feature type="region of interest" description="Disordered" evidence="1">
    <location>
        <begin position="72"/>
        <end position="94"/>
    </location>
</feature>
<evidence type="ECO:0000313" key="3">
    <source>
        <dbReference type="Proteomes" id="UP000029227"/>
    </source>
</evidence>
<dbReference type="STRING" id="754436.JCM19237_2143"/>
<comment type="caution">
    <text evidence="2">The sequence shown here is derived from an EMBL/GenBank/DDBJ whole genome shotgun (WGS) entry which is preliminary data.</text>
</comment>
<reference evidence="2 3" key="1">
    <citation type="journal article" date="2014" name="Genome Announc.">
        <title>Draft Genome Sequences of Two Vibrionaceae Species, Vibrio ponticus C121 and Photobacterium aphoticum C119, Isolated as Coral Reef Microbiota.</title>
        <authorList>
            <person name="Al-saari N."/>
            <person name="Meirelles P.M."/>
            <person name="Mino S."/>
            <person name="Suda W."/>
            <person name="Oshima K."/>
            <person name="Hattori M."/>
            <person name="Ohkuma M."/>
            <person name="Thompson F.L."/>
            <person name="Gomez-Gil B."/>
            <person name="Sawabe T."/>
            <person name="Sawabe T."/>
        </authorList>
    </citation>
    <scope>NUCLEOTIDE SEQUENCE [LARGE SCALE GENOMIC DNA]</scope>
    <source>
        <strain evidence="2 3">JCM 19237</strain>
    </source>
</reference>
<dbReference type="GO" id="GO:0004519">
    <property type="term" value="F:endonuclease activity"/>
    <property type="evidence" value="ECO:0007669"/>
    <property type="project" value="UniProtKB-KW"/>
</dbReference>
<sequence length="94" mass="10164">MVLADNQKPKGLQFITQHTLQTAELNTLFGAGHGLDQYGQSVTSYQLSPNQAAVWQSSLAYTGIYETAGDAALSDDERQSEKTDANWQVSLSGV</sequence>
<keyword evidence="2" id="KW-0378">Hydrolase</keyword>